<reference evidence="1" key="1">
    <citation type="submission" date="2023-04" db="EMBL/GenBank/DDBJ databases">
        <title>Draft Genome sequencing of Naganishia species isolated from polar environments using Oxford Nanopore Technology.</title>
        <authorList>
            <person name="Leo P."/>
            <person name="Venkateswaran K."/>
        </authorList>
    </citation>
    <scope>NUCLEOTIDE SEQUENCE</scope>
    <source>
        <strain evidence="1">DBVPG 5303</strain>
    </source>
</reference>
<evidence type="ECO:0000313" key="1">
    <source>
        <dbReference type="EMBL" id="KAJ9118939.1"/>
    </source>
</evidence>
<evidence type="ECO:0000313" key="2">
    <source>
        <dbReference type="Proteomes" id="UP001234202"/>
    </source>
</evidence>
<gene>
    <name evidence="1" type="ORF">QFC24_005905</name>
</gene>
<name>A0ACC2X694_9TREE</name>
<comment type="caution">
    <text evidence="1">The sequence shown here is derived from an EMBL/GenBank/DDBJ whole genome shotgun (WGS) entry which is preliminary data.</text>
</comment>
<dbReference type="Proteomes" id="UP001234202">
    <property type="component" value="Unassembled WGS sequence"/>
</dbReference>
<sequence length="1461" mass="158973">MFAHAIQHTVGESSHDNAELRRVTTTQKFGLPEGIQLGASLSSTNFADDQQDSPQHRDLYLHNPPSNAAEPADTVIPPKLEIVIPTPSSSVTHTHGVNTHRYKPLPHIPPSSPTAETSGGPSRRSLPPLPPTLGLPLFSAYPVTSSRRRSSGTSTQPPSSYKGKEREAYLQDPQNGLLPLNSSDALNFAANQSRDRRRSYHGFESDNSLSHRRSSMSHSLTRHHGPPLSHSAHFAQPLQSQVLSHSDPPSQHSEPSPISEETPFTPTPRRKRALTLEQNTAVASNDSSAVGRRRSVDQATRASAPLDIGISSGWLPPGALPAVNPASKSTFELTAKSQYDALGGIDDRIGSPVNVIRVADQSPGAALILQVSDDQPYPWTNTSDAMFTLQSVSTIAAGVPLVSPAPSQRSHPAVNDFFSSKTLLPGSLGLTEEIDKKVYAPIDPREIDYPALQIDTTGRPHTEHSGETHSPMQMSPDLERSGFVDQGMSMPSMTETSSGACTAEFLLSSASTSLSRSTKNGKEKDTDGGIQVVQHGQQDISEQLSLALETQLETSKSRVDKRKYILVELIETEMAYTDHLRDLVHIYLPQLAALSIVSPSAHTAIGRNLKEMLYFHEQLINRMVDVLKEEGFGTNLTTIPGMEESVRVERIARKIAAVFVEDASGFDMYDKYCSGAAAANNIIRDLQHRPEWAAFEKRCRIVIATRSNTPLHQVLAEDNPNFQPSSMPPPTVSSVPSRLMLRDLLILPVQRICRYPLVLSALMNTAAPPSPSQEGCFTYQSALDVGVDVERAMSVMQNSASRANIANRRSMVLARTAIIARRLEYHPVRYMGAFLYYGFLVLAKVKKAEHYEIKHYLPLQMFEMVDVTEGFLPHSIRLSFRDHHIELAAACAEEKSVWATALCEARDNSTISPFDLPCSVAYGAVRSRRESTFQPGEALPVSGVSPKRYSLAVTDFGLHGSNSFGSDDHDDTGDRAPDSPRSPAIPMSPMRREGFPHRTPSRILMRRASPLYRLSIDSNLQDVVCDECNIARAAGRQMANDVFGVQSPTTTSAPGTLRNRLSMKDSNLVRRRRSYVDVRSSASTETVASTATVTNSISRAMSGYGNNMASSFKRGFSISSQDGHKPKNRLSTGSMEGNLYSGADSAIDNAVSFSHVLPSPERNDRTLSDEHTRTLAIRTAHQQAMQSDQLDDRARSQSEVMRRRSMQNLTSMWKPRHNRANSVPVSPVHNVAMLSGSETDHEASRGGALESGASGATTPSHAGEYTTIDVFALGAGLTNALSSASGLARPGLLSRTMSFASQKRSRSGIFSSEAVFGGSRRNSVDHTKGLPSNALTFSPIPVDVKPALPSVPGSPTGSLKRTLEPVTLDFPQAFDKVTTPPVFCTIPSPSDKEEKLEHVPKSTASFPNESASTNTSDVEDAASTASTDTADHLTVPKRRRSVRFFQRLNQFTSLSAGNADK</sequence>
<organism evidence="1 2">
    <name type="scientific">Naganishia onofrii</name>
    <dbReference type="NCBI Taxonomy" id="1851511"/>
    <lineage>
        <taxon>Eukaryota</taxon>
        <taxon>Fungi</taxon>
        <taxon>Dikarya</taxon>
        <taxon>Basidiomycota</taxon>
        <taxon>Agaricomycotina</taxon>
        <taxon>Tremellomycetes</taxon>
        <taxon>Filobasidiales</taxon>
        <taxon>Filobasidiaceae</taxon>
        <taxon>Naganishia</taxon>
    </lineage>
</organism>
<dbReference type="EMBL" id="JASBWV010000026">
    <property type="protein sequence ID" value="KAJ9118939.1"/>
    <property type="molecule type" value="Genomic_DNA"/>
</dbReference>
<accession>A0ACC2X694</accession>
<protein>
    <submittedName>
        <fullName evidence="1">Uncharacterized protein</fullName>
    </submittedName>
</protein>
<proteinExistence type="predicted"/>
<keyword evidence="2" id="KW-1185">Reference proteome</keyword>